<dbReference type="AlphaFoldDB" id="A0A834XP81"/>
<dbReference type="Pfam" id="PF12257">
    <property type="entry name" value="IML1"/>
    <property type="match status" value="1"/>
</dbReference>
<dbReference type="GO" id="GO:0005096">
    <property type="term" value="F:GTPase activator activity"/>
    <property type="evidence" value="ECO:0007669"/>
    <property type="project" value="InterPro"/>
</dbReference>
<evidence type="ECO:0000259" key="1">
    <source>
        <dbReference type="Pfam" id="PF12257"/>
    </source>
</evidence>
<dbReference type="OrthoDB" id="39497at2759"/>
<organism evidence="2 3">
    <name type="scientific">Aphidius gifuensis</name>
    <name type="common">Parasitoid wasp</name>
    <dbReference type="NCBI Taxonomy" id="684658"/>
    <lineage>
        <taxon>Eukaryota</taxon>
        <taxon>Metazoa</taxon>
        <taxon>Ecdysozoa</taxon>
        <taxon>Arthropoda</taxon>
        <taxon>Hexapoda</taxon>
        <taxon>Insecta</taxon>
        <taxon>Pterygota</taxon>
        <taxon>Neoptera</taxon>
        <taxon>Endopterygota</taxon>
        <taxon>Hymenoptera</taxon>
        <taxon>Apocrita</taxon>
        <taxon>Ichneumonoidea</taxon>
        <taxon>Braconidae</taxon>
        <taxon>Aphidiinae</taxon>
        <taxon>Aphidius</taxon>
    </lineage>
</organism>
<protein>
    <recommendedName>
        <fullName evidence="1">Vacuolar membrane-associated protein Iml1 N-terminal domain-containing protein</fullName>
    </recommendedName>
</protein>
<dbReference type="GO" id="GO:0034198">
    <property type="term" value="P:cellular response to amino acid starvation"/>
    <property type="evidence" value="ECO:0007669"/>
    <property type="project" value="TreeGrafter"/>
</dbReference>
<dbReference type="PANTHER" id="PTHR13179">
    <property type="entry name" value="DEP DOMAIN CONTAINING PROTEIN 5"/>
    <property type="match status" value="1"/>
</dbReference>
<evidence type="ECO:0000313" key="2">
    <source>
        <dbReference type="EMBL" id="KAF7990192.1"/>
    </source>
</evidence>
<gene>
    <name evidence="2" type="ORF">HCN44_011484</name>
</gene>
<dbReference type="EMBL" id="JACMRX010000005">
    <property type="protein sequence ID" value="KAF7990192.1"/>
    <property type="molecule type" value="Genomic_DNA"/>
</dbReference>
<dbReference type="GO" id="GO:1990130">
    <property type="term" value="C:GATOR1 complex"/>
    <property type="evidence" value="ECO:0007669"/>
    <property type="project" value="TreeGrafter"/>
</dbReference>
<feature type="domain" description="Vacuolar membrane-associated protein Iml1 N-terminal" evidence="1">
    <location>
        <begin position="47"/>
        <end position="82"/>
    </location>
</feature>
<sequence length="172" mass="19310">MKKNRINHKVTVVLFLRKFYEAKNIDDFPNYICDYLQKNYLEVLIKLVATPGVDVFEVDKELTNFTKQRIIDNGVGSDLVRVDRNDGIIGKHSASDTNIGNKNSTKSEFIDTTLSLSYRQISGSAGSPIDTDDSVVSNYNLLPYDVNADYAQQRATHKKSLITAAVFTELVP</sequence>
<reference evidence="2 3" key="1">
    <citation type="submission" date="2020-08" db="EMBL/GenBank/DDBJ databases">
        <title>Aphidius gifuensis genome sequencing and assembly.</title>
        <authorList>
            <person name="Du Z."/>
        </authorList>
    </citation>
    <scope>NUCLEOTIDE SEQUENCE [LARGE SCALE GENOMIC DNA]</scope>
    <source>
        <strain evidence="2">YNYX2018</strain>
        <tissue evidence="2">Adults</tissue>
    </source>
</reference>
<dbReference type="Proteomes" id="UP000639338">
    <property type="component" value="Unassembled WGS sequence"/>
</dbReference>
<dbReference type="GO" id="GO:0010508">
    <property type="term" value="P:positive regulation of autophagy"/>
    <property type="evidence" value="ECO:0007669"/>
    <property type="project" value="TreeGrafter"/>
</dbReference>
<dbReference type="GO" id="GO:0005765">
    <property type="term" value="C:lysosomal membrane"/>
    <property type="evidence" value="ECO:0007669"/>
    <property type="project" value="TreeGrafter"/>
</dbReference>
<name>A0A834XP81_APHGI</name>
<evidence type="ECO:0000313" key="3">
    <source>
        <dbReference type="Proteomes" id="UP000639338"/>
    </source>
</evidence>
<accession>A0A834XP81</accession>
<proteinExistence type="predicted"/>
<dbReference type="GO" id="GO:1904262">
    <property type="term" value="P:negative regulation of TORC1 signaling"/>
    <property type="evidence" value="ECO:0007669"/>
    <property type="project" value="TreeGrafter"/>
</dbReference>
<dbReference type="PANTHER" id="PTHR13179:SF8">
    <property type="entry name" value="GATOR COMPLEX PROTEIN DEPDC5"/>
    <property type="match status" value="1"/>
</dbReference>
<dbReference type="InterPro" id="IPR027244">
    <property type="entry name" value="IML1"/>
</dbReference>
<keyword evidence="3" id="KW-1185">Reference proteome</keyword>
<comment type="caution">
    <text evidence="2">The sequence shown here is derived from an EMBL/GenBank/DDBJ whole genome shotgun (WGS) entry which is preliminary data.</text>
</comment>
<dbReference type="InterPro" id="IPR048255">
    <property type="entry name" value="IML1_N"/>
</dbReference>